<evidence type="ECO:0000256" key="12">
    <source>
        <dbReference type="ARBA" id="ARBA00022824"/>
    </source>
</evidence>
<evidence type="ECO:0000259" key="18">
    <source>
        <dbReference type="PROSITE" id="PS50802"/>
    </source>
</evidence>
<dbReference type="InterPro" id="IPR043129">
    <property type="entry name" value="ATPase_NBD"/>
</dbReference>
<evidence type="ECO:0000256" key="3">
    <source>
        <dbReference type="ARBA" id="ARBA00009995"/>
    </source>
</evidence>
<evidence type="ECO:0000256" key="7">
    <source>
        <dbReference type="ARBA" id="ARBA00022729"/>
    </source>
</evidence>
<dbReference type="PROSITE" id="PS00375">
    <property type="entry name" value="UDPGT"/>
    <property type="match status" value="1"/>
</dbReference>
<gene>
    <name evidence="19" type="ORF">DVH24_027944</name>
</gene>
<comment type="similarity">
    <text evidence="3">Belongs to the UDP-glycosyltransferase family.</text>
</comment>
<feature type="region of interest" description="Disordered" evidence="17">
    <location>
        <begin position="1296"/>
        <end position="1336"/>
    </location>
</feature>
<dbReference type="Gene3D" id="3.30.30.30">
    <property type="match status" value="1"/>
</dbReference>
<dbReference type="GO" id="GO:0004843">
    <property type="term" value="F:cysteine-type deubiquitinase activity"/>
    <property type="evidence" value="ECO:0007669"/>
    <property type="project" value="UniProtKB-EC"/>
</dbReference>
<dbReference type="InterPro" id="IPR011990">
    <property type="entry name" value="TPR-like_helical_dom_sf"/>
</dbReference>
<dbReference type="SUPFAM" id="SSF48452">
    <property type="entry name" value="TPR-like"/>
    <property type="match status" value="1"/>
</dbReference>
<dbReference type="SUPFAM" id="SSF100934">
    <property type="entry name" value="Heat shock protein 70kD (HSP70), C-terminal subdomain"/>
    <property type="match status" value="1"/>
</dbReference>
<dbReference type="SUPFAM" id="SSF53067">
    <property type="entry name" value="Actin-like ATPase domain"/>
    <property type="match status" value="2"/>
</dbReference>
<dbReference type="Gene3D" id="3.90.70.80">
    <property type="match status" value="1"/>
</dbReference>
<evidence type="ECO:0000256" key="16">
    <source>
        <dbReference type="PROSITE-ProRule" id="PRU00708"/>
    </source>
</evidence>
<dbReference type="Pfam" id="PF13041">
    <property type="entry name" value="PPR_2"/>
    <property type="match status" value="1"/>
</dbReference>
<evidence type="ECO:0000313" key="19">
    <source>
        <dbReference type="EMBL" id="RXH67797.1"/>
    </source>
</evidence>
<sequence>MGNMKCVKNSNSIIILVPYPAQGHVTPMLKLASAFLSQGFKPVMVTPDYIHHQIDRKVEPKDKILCMPIPDGLDKDTPRDFFAIEKAMEDNMPSHLESLVRQLDKDGDEVVCVVVDLLASWAIDVANRCGVACAGFWPAMHATYRLITAIPDMIRTGLICADTGFPKQLGGICLPNQPVLSTEELPWLIGTPAARKGRFKFWTSTLERSKTLQRILVNSFPNEYSTNDEQQLLGDQLLKSTKTQQPLVFPIGPLSKHTTTKNPSFWEEDTSCLNWLDKHNPNTVVYISFGSWVSPIGEGKVRSLALALEALRKPFLWVLGSSWLGGLPIGYLERVAKQGKVVSWAPQMDVLQHKAVGCYLTHCGWNSTMEAIQCQKPLLCYPVAGDQFVNCSYIVNVWRIGVKLSGFGQRDVEEGLRRVMEEDEMSNRMRKLNERSMGDDANLRFVSNLTAFTDQLKVLALGYSNNVAYLVVHSIPCLVAEKIRQRENLDLRSSCLWIASVDCNIQFNNMNGNYSNASASSSSSLDSSTHGTEDDQTIAIILGEEEKLKFDGTLGKRLCHLNSIPHTPRVNGEIPDVNDATQDHERLSARLATYDLSELQIKGDGNCQFRALADQLFRNPEYHKHVRKQVIKQLKHHKKLYEAYVPMKYSRYLMKMKKTGEWGDHLTLQAAADRFGAKICLITSFRDTCYIEILPKDGNHARELWLSFWSEVHYNSLYASADVPSRTPRKKHWLMASILIKLGLFLSVICLMFSPSQCAVMSIDLGSEWVKVAVVNLKRGQSPITVAINEMSKRKSPNLVAFHSGDRLLGEEAAGLVARYPEKVYSQTRDLIGKPFSSSKTFLDSLYLPFDVTEDTTGTVIFKIDDKVTTYSVEELVAMILGYAANLAEFHSKVPVRDAVISVPPYFGQAERKGLLRAAQLVGINVLALINEHSGAALQYGIDKDFSNESRHVIFYDMGTSSTYAALVYFSAYNAKEFGKTVSVNQFQVKDVRWNPELGGQNLELQLVEYFAEEFNKQVGNGVDVRKSPKAMAKLKKQVKRTKEILSANKMAPISVESLYDDRDFRSTITREKFEELCEDLWEKSLVPLKEVLKHSGLKVDEIYAVELIGGATRVPKLQAKLQEYLGRKELDRHLDADEATVLGAALYAANLSDGIKLNRKLGMIDGSTYGFVLELDGPDLQKEDSTRQTLVQRMKKLPSKMFRSFIQSKDFEVTLAYESEDLLPPGATSPVFAQYSVSSLTETSEKYASRNLSSPIKASLHFSLSRSGVLSLDRADAFIEVSEWVEVPKKNLTTQENSTNVAPNISTETGAQNTSKESNGNTDDGGNSNSSNSTVETDVVIEKKLKKRTFRIPLKIVEKTVGPAMSPSKESLAEAKRKLEELDKKDAERRRTAELKNTLEGYIYGIKEKFETSKEYEKVSTSEERQSFIGKLDEVQEWLYTDGEDATASEFQERLDVLKAIGDPIFFRLKELTARPEAVEHARKYLVEVQQILRGWESNKPWVPKDRTDEVASDADKLKKWLDEKENAQKKTPAHSKPVFTSDEVFGKLFDLEDKVASVNRIPKPKPKIEKPTSNETESSGEKAKDSDSSSDNSSQEDQKAGDSDDSANEKVESEDQMRLRSLCEKGSQVFNQNLKITRLGKSGRVDEAVKVFSQMTQRNTVTYNSMISAYAKNGRVGNARQLFDQMPHRNLVSWNTMISGYLHNGDVEEAYRIFIDMPERDLYSWTLMITCYTRSGELERARELFDLLPDKGDAACWNAMIAGYARKGKFDEAKGLFDEMPAKNLVSWNSMLAGYTKNGEMRLGAKFFEEMPERNVVLWNLMLDGFVETQMWLCGFAQNGEIAKAEDLFEQLPSRNVVSWNAMLGAYVRDHQIDKAVKLFKDMPERDSVSWTTMINGYVRIGKLDETRQLLNQMPYKNIAAQTAMMSGYVQNGRMDEASEIFNPISIRDAVCWNTMIAGYAQCGKMVEALSLF</sequence>
<evidence type="ECO:0000256" key="15">
    <source>
        <dbReference type="ARBA" id="ARBA00061090"/>
    </source>
</evidence>
<protein>
    <recommendedName>
        <fullName evidence="5">ubiquitinyl hydrolase 1</fullName>
        <ecNumber evidence="5">3.4.19.12</ecNumber>
    </recommendedName>
</protein>
<feature type="repeat" description="PPR" evidence="16">
    <location>
        <begin position="1723"/>
        <end position="1753"/>
    </location>
</feature>
<dbReference type="EC" id="3.4.19.12" evidence="5"/>
<evidence type="ECO:0000256" key="17">
    <source>
        <dbReference type="SAM" id="MobiDB-lite"/>
    </source>
</evidence>
<comment type="similarity">
    <text evidence="15">Belongs to the heat shock protein 70 (TC 1.A.33) family. HSP110/SSE subfamily.</text>
</comment>
<dbReference type="FunFam" id="3.40.50.2000:FF:000122">
    <property type="entry name" value="Glycosyltransferase"/>
    <property type="match status" value="1"/>
</dbReference>
<feature type="repeat" description="PPR" evidence="16">
    <location>
        <begin position="1661"/>
        <end position="1695"/>
    </location>
</feature>
<evidence type="ECO:0000256" key="5">
    <source>
        <dbReference type="ARBA" id="ARBA00012759"/>
    </source>
</evidence>
<dbReference type="PRINTS" id="PR00301">
    <property type="entry name" value="HEATSHOCK70"/>
</dbReference>
<dbReference type="GO" id="GO:0008194">
    <property type="term" value="F:UDP-glycosyltransferase activity"/>
    <property type="evidence" value="ECO:0007669"/>
    <property type="project" value="InterPro"/>
</dbReference>
<dbReference type="Gene3D" id="2.60.34.10">
    <property type="entry name" value="Substrate Binding Domain Of DNAk, Chain A, domain 1"/>
    <property type="match status" value="1"/>
</dbReference>
<dbReference type="CDD" id="cd03784">
    <property type="entry name" value="GT1_Gtf-like"/>
    <property type="match status" value="1"/>
</dbReference>
<dbReference type="InterPro" id="IPR002885">
    <property type="entry name" value="PPR_rpt"/>
</dbReference>
<keyword evidence="8" id="KW-0677">Repeat</keyword>
<dbReference type="GO" id="GO:0005524">
    <property type="term" value="F:ATP binding"/>
    <property type="evidence" value="ECO:0007669"/>
    <property type="project" value="UniProtKB-KW"/>
</dbReference>
<keyword evidence="10" id="KW-0833">Ubl conjugation pathway</keyword>
<dbReference type="InterPro" id="IPR029048">
    <property type="entry name" value="HSP70_C_sf"/>
</dbReference>
<reference evidence="19 20" key="1">
    <citation type="submission" date="2018-10" db="EMBL/GenBank/DDBJ databases">
        <title>A high-quality apple genome assembly.</title>
        <authorList>
            <person name="Hu J."/>
        </authorList>
    </citation>
    <scope>NUCLEOTIDE SEQUENCE [LARGE SCALE GENOMIC DNA]</scope>
    <source>
        <strain evidence="20">cv. HFTH1</strain>
        <tissue evidence="19">Young leaf</tissue>
    </source>
</reference>
<keyword evidence="7" id="KW-0732">Signal</keyword>
<dbReference type="PANTHER" id="PTHR45639">
    <property type="entry name" value="HSC70CB, ISOFORM G-RELATED"/>
    <property type="match status" value="1"/>
</dbReference>
<dbReference type="PROSITE" id="PS51375">
    <property type="entry name" value="PPR"/>
    <property type="match status" value="6"/>
</dbReference>
<dbReference type="FunFam" id="3.90.70.80:FF:000001">
    <property type="entry name" value="OTU domain-containing protein"/>
    <property type="match status" value="1"/>
</dbReference>
<dbReference type="CDD" id="cd22751">
    <property type="entry name" value="OTU_plant_OTU9-like"/>
    <property type="match status" value="1"/>
</dbReference>
<feature type="compositionally biased region" description="Low complexity" evidence="17">
    <location>
        <begin position="1318"/>
        <end position="1336"/>
    </location>
</feature>
<keyword evidence="13" id="KW-0067">ATP-binding</keyword>
<dbReference type="STRING" id="3750.A0A498HEQ2"/>
<dbReference type="Gene3D" id="3.40.50.2000">
    <property type="entry name" value="Glycogen Phosphorylase B"/>
    <property type="match status" value="2"/>
</dbReference>
<dbReference type="GO" id="GO:0030968">
    <property type="term" value="P:endoplasmic reticulum unfolded protein response"/>
    <property type="evidence" value="ECO:0007669"/>
    <property type="project" value="TreeGrafter"/>
</dbReference>
<dbReference type="InterPro" id="IPR035595">
    <property type="entry name" value="UDP_glycos_trans_CS"/>
</dbReference>
<dbReference type="NCBIfam" id="TIGR00756">
    <property type="entry name" value="PPR"/>
    <property type="match status" value="8"/>
</dbReference>
<evidence type="ECO:0000256" key="14">
    <source>
        <dbReference type="ARBA" id="ARBA00023186"/>
    </source>
</evidence>
<keyword evidence="12" id="KW-0256">Endoplasmic reticulum</keyword>
<dbReference type="InterPro" id="IPR003323">
    <property type="entry name" value="OTU_dom"/>
</dbReference>
<dbReference type="Pfam" id="PF00201">
    <property type="entry name" value="UDPGT"/>
    <property type="match status" value="1"/>
</dbReference>
<feature type="compositionally biased region" description="Polar residues" evidence="17">
    <location>
        <begin position="1296"/>
        <end position="1317"/>
    </location>
</feature>
<evidence type="ECO:0000256" key="1">
    <source>
        <dbReference type="ARBA" id="ARBA00000707"/>
    </source>
</evidence>
<evidence type="ECO:0000313" key="20">
    <source>
        <dbReference type="Proteomes" id="UP000290289"/>
    </source>
</evidence>
<dbReference type="PROSITE" id="PS01036">
    <property type="entry name" value="HSP70_3"/>
    <property type="match status" value="1"/>
</dbReference>
<evidence type="ECO:0000256" key="8">
    <source>
        <dbReference type="ARBA" id="ARBA00022737"/>
    </source>
</evidence>
<dbReference type="InterPro" id="IPR038765">
    <property type="entry name" value="Papain-like_cys_pep_sf"/>
</dbReference>
<evidence type="ECO:0000256" key="9">
    <source>
        <dbReference type="ARBA" id="ARBA00022741"/>
    </source>
</evidence>
<feature type="domain" description="OTU" evidence="18">
    <location>
        <begin position="596"/>
        <end position="720"/>
    </location>
</feature>
<name>A0A498HEQ2_MALDO</name>
<feature type="repeat" description="PPR" evidence="16">
    <location>
        <begin position="1889"/>
        <end position="1923"/>
    </location>
</feature>
<feature type="repeat" description="PPR" evidence="16">
    <location>
        <begin position="1755"/>
        <end position="1789"/>
    </location>
</feature>
<dbReference type="CDD" id="cd10230">
    <property type="entry name" value="ASKHA_NBD_HSP70_HYOU1"/>
    <property type="match status" value="1"/>
</dbReference>
<dbReference type="Pfam" id="PF12854">
    <property type="entry name" value="PPR_1"/>
    <property type="match status" value="1"/>
</dbReference>
<evidence type="ECO:0000256" key="6">
    <source>
        <dbReference type="ARBA" id="ARBA00022679"/>
    </source>
</evidence>
<dbReference type="GO" id="GO:0140662">
    <property type="term" value="F:ATP-dependent protein folding chaperone"/>
    <property type="evidence" value="ECO:0007669"/>
    <property type="project" value="InterPro"/>
</dbReference>
<dbReference type="Proteomes" id="UP000290289">
    <property type="component" value="Chromosome 17"/>
</dbReference>
<dbReference type="GO" id="GO:0005788">
    <property type="term" value="C:endoplasmic reticulum lumen"/>
    <property type="evidence" value="ECO:0007669"/>
    <property type="project" value="UniProtKB-SubCell"/>
</dbReference>
<dbReference type="InterPro" id="IPR002213">
    <property type="entry name" value="UDP_glucos_trans"/>
</dbReference>
<dbReference type="Pfam" id="PF00012">
    <property type="entry name" value="HSP70"/>
    <property type="match status" value="1"/>
</dbReference>
<evidence type="ECO:0000256" key="13">
    <source>
        <dbReference type="ARBA" id="ARBA00022840"/>
    </source>
</evidence>
<dbReference type="InterPro" id="IPR018181">
    <property type="entry name" value="Heat_shock_70_CS"/>
</dbReference>
<keyword evidence="11" id="KW-0378">Hydrolase</keyword>
<dbReference type="InterPro" id="IPR029047">
    <property type="entry name" value="HSP70_peptide-bd_sf"/>
</dbReference>
<dbReference type="SUPFAM" id="SSF53756">
    <property type="entry name" value="UDP-Glycosyltransferase/glycogen phosphorylase"/>
    <property type="match status" value="1"/>
</dbReference>
<keyword evidence="14" id="KW-0143">Chaperone</keyword>
<dbReference type="Gene3D" id="3.90.640.10">
    <property type="entry name" value="Actin, Chain A, domain 4"/>
    <property type="match status" value="1"/>
</dbReference>
<evidence type="ECO:0000256" key="11">
    <source>
        <dbReference type="ARBA" id="ARBA00022801"/>
    </source>
</evidence>
<keyword evidence="6" id="KW-0808">Transferase</keyword>
<comment type="caution">
    <text evidence="19">The sequence shown here is derived from an EMBL/GenBank/DDBJ whole genome shotgun (WGS) entry which is preliminary data.</text>
</comment>
<comment type="catalytic activity">
    <reaction evidence="1">
        <text>Thiol-dependent hydrolysis of ester, thioester, amide, peptide and isopeptide bonds formed by the C-terminal Gly of ubiquitin (a 76-residue protein attached to proteins as an intracellular targeting signal).</text>
        <dbReference type="EC" id="3.4.19.12"/>
    </reaction>
</comment>
<dbReference type="Gene3D" id="1.25.40.10">
    <property type="entry name" value="Tetratricopeptide repeat domain"/>
    <property type="match status" value="4"/>
</dbReference>
<organism evidence="19 20">
    <name type="scientific">Malus domestica</name>
    <name type="common">Apple</name>
    <name type="synonym">Pyrus malus</name>
    <dbReference type="NCBI Taxonomy" id="3750"/>
    <lineage>
        <taxon>Eukaryota</taxon>
        <taxon>Viridiplantae</taxon>
        <taxon>Streptophyta</taxon>
        <taxon>Embryophyta</taxon>
        <taxon>Tracheophyta</taxon>
        <taxon>Spermatophyta</taxon>
        <taxon>Magnoliopsida</taxon>
        <taxon>eudicotyledons</taxon>
        <taxon>Gunneridae</taxon>
        <taxon>Pentapetalae</taxon>
        <taxon>rosids</taxon>
        <taxon>fabids</taxon>
        <taxon>Rosales</taxon>
        <taxon>Rosaceae</taxon>
        <taxon>Amygdaloideae</taxon>
        <taxon>Maleae</taxon>
        <taxon>Malus</taxon>
    </lineage>
</organism>
<accession>A0A498HEQ2</accession>
<comment type="subcellular location">
    <subcellularLocation>
        <location evidence="2">Endoplasmic reticulum lumen</location>
    </subcellularLocation>
</comment>
<dbReference type="FunFam" id="3.90.640.10:FF:000004">
    <property type="entry name" value="Heat shock 70 kDa protein 4"/>
    <property type="match status" value="1"/>
</dbReference>
<keyword evidence="20" id="KW-1185">Reference proteome</keyword>
<feature type="region of interest" description="Disordered" evidence="17">
    <location>
        <begin position="1562"/>
        <end position="1619"/>
    </location>
</feature>
<feature type="repeat" description="PPR" evidence="16">
    <location>
        <begin position="1951"/>
        <end position="1975"/>
    </location>
</feature>
<evidence type="ECO:0000256" key="10">
    <source>
        <dbReference type="ARBA" id="ARBA00022786"/>
    </source>
</evidence>
<dbReference type="GO" id="GO:0034663">
    <property type="term" value="C:endoplasmic reticulum chaperone complex"/>
    <property type="evidence" value="ECO:0007669"/>
    <property type="project" value="TreeGrafter"/>
</dbReference>
<dbReference type="Pfam" id="PF02338">
    <property type="entry name" value="OTU"/>
    <property type="match status" value="1"/>
</dbReference>
<dbReference type="InterPro" id="IPR013126">
    <property type="entry name" value="Hsp_70_fam"/>
</dbReference>
<dbReference type="EMBL" id="RDQH01000343">
    <property type="protein sequence ID" value="RXH67797.1"/>
    <property type="molecule type" value="Genomic_DNA"/>
</dbReference>
<evidence type="ECO:0000256" key="2">
    <source>
        <dbReference type="ARBA" id="ARBA00004319"/>
    </source>
</evidence>
<dbReference type="Gene3D" id="1.20.1270.10">
    <property type="match status" value="1"/>
</dbReference>
<keyword evidence="9" id="KW-0547">Nucleotide-binding</keyword>
<feature type="compositionally biased region" description="Basic and acidic residues" evidence="17">
    <location>
        <begin position="1598"/>
        <end position="1619"/>
    </location>
</feature>
<dbReference type="Gene3D" id="3.30.420.40">
    <property type="match status" value="2"/>
</dbReference>
<dbReference type="PROSITE" id="PS50802">
    <property type="entry name" value="OTU"/>
    <property type="match status" value="1"/>
</dbReference>
<dbReference type="PANTHER" id="PTHR45639:SF3">
    <property type="entry name" value="HYPOXIA UP-REGULATED PROTEIN 1"/>
    <property type="match status" value="1"/>
</dbReference>
<proteinExistence type="inferred from homology"/>
<dbReference type="FunFam" id="1.20.1270.10:FF:000002">
    <property type="entry name" value="Heat shock 70 kDa protein 4"/>
    <property type="match status" value="1"/>
</dbReference>
<dbReference type="SUPFAM" id="SSF81901">
    <property type="entry name" value="HCP-like"/>
    <property type="match status" value="1"/>
</dbReference>
<dbReference type="SUPFAM" id="SSF54001">
    <property type="entry name" value="Cysteine proteinases"/>
    <property type="match status" value="1"/>
</dbReference>
<dbReference type="Pfam" id="PF01535">
    <property type="entry name" value="PPR"/>
    <property type="match status" value="7"/>
</dbReference>
<evidence type="ECO:0000256" key="4">
    <source>
        <dbReference type="ARBA" id="ARBA00010407"/>
    </source>
</evidence>
<comment type="similarity">
    <text evidence="4">Belongs to the peptidase C85 family.</text>
</comment>
<feature type="repeat" description="PPR" evidence="16">
    <location>
        <begin position="1858"/>
        <end position="1888"/>
    </location>
</feature>